<dbReference type="SMART" id="SM00220">
    <property type="entry name" value="S_TKc"/>
    <property type="match status" value="1"/>
</dbReference>
<dbReference type="SUPFAM" id="SSF56112">
    <property type="entry name" value="Protein kinase-like (PK-like)"/>
    <property type="match status" value="1"/>
</dbReference>
<dbReference type="InterPro" id="IPR000719">
    <property type="entry name" value="Prot_kinase_dom"/>
</dbReference>
<organism evidence="2 3">
    <name type="scientific">Cerrena zonata</name>
    <dbReference type="NCBI Taxonomy" id="2478898"/>
    <lineage>
        <taxon>Eukaryota</taxon>
        <taxon>Fungi</taxon>
        <taxon>Dikarya</taxon>
        <taxon>Basidiomycota</taxon>
        <taxon>Agaricomycotina</taxon>
        <taxon>Agaricomycetes</taxon>
        <taxon>Polyporales</taxon>
        <taxon>Cerrenaceae</taxon>
        <taxon>Cerrena</taxon>
    </lineage>
</organism>
<dbReference type="PROSITE" id="PS50011">
    <property type="entry name" value="PROTEIN_KINASE_DOM"/>
    <property type="match status" value="1"/>
</dbReference>
<dbReference type="InterPro" id="IPR011009">
    <property type="entry name" value="Kinase-like_dom_sf"/>
</dbReference>
<dbReference type="GO" id="GO:0005524">
    <property type="term" value="F:ATP binding"/>
    <property type="evidence" value="ECO:0007669"/>
    <property type="project" value="InterPro"/>
</dbReference>
<reference evidence="2 3" key="1">
    <citation type="submission" date="2022-09" db="EMBL/GenBank/DDBJ databases">
        <authorList>
            <person name="Palmer J.M."/>
        </authorList>
    </citation>
    <scope>NUCLEOTIDE SEQUENCE [LARGE SCALE GENOMIC DNA]</scope>
    <source>
        <strain evidence="2 3">DSM 7382</strain>
    </source>
</reference>
<evidence type="ECO:0000259" key="1">
    <source>
        <dbReference type="PROSITE" id="PS50011"/>
    </source>
</evidence>
<dbReference type="EMBL" id="JASBNA010000005">
    <property type="protein sequence ID" value="KAK7691417.1"/>
    <property type="molecule type" value="Genomic_DNA"/>
</dbReference>
<dbReference type="Proteomes" id="UP001385951">
    <property type="component" value="Unassembled WGS sequence"/>
</dbReference>
<gene>
    <name evidence="2" type="ORF">QCA50_004816</name>
</gene>
<dbReference type="AlphaFoldDB" id="A0AAW0GFL4"/>
<dbReference type="GO" id="GO:0004672">
    <property type="term" value="F:protein kinase activity"/>
    <property type="evidence" value="ECO:0007669"/>
    <property type="project" value="InterPro"/>
</dbReference>
<proteinExistence type="predicted"/>
<feature type="domain" description="Protein kinase" evidence="1">
    <location>
        <begin position="52"/>
        <end position="373"/>
    </location>
</feature>
<name>A0AAW0GFL4_9APHY</name>
<dbReference type="Gene3D" id="1.10.510.10">
    <property type="entry name" value="Transferase(Phosphotransferase) domain 1"/>
    <property type="match status" value="1"/>
</dbReference>
<evidence type="ECO:0000313" key="3">
    <source>
        <dbReference type="Proteomes" id="UP001385951"/>
    </source>
</evidence>
<protein>
    <recommendedName>
        <fullName evidence="1">Protein kinase domain-containing protein</fullName>
    </recommendedName>
</protein>
<evidence type="ECO:0000313" key="2">
    <source>
        <dbReference type="EMBL" id="KAK7691417.1"/>
    </source>
</evidence>
<keyword evidence="3" id="KW-1185">Reference proteome</keyword>
<accession>A0AAW0GFL4</accession>
<sequence>MSGGTPRLPFFATCSAEEAAKYARDTERGRWSLLSWEVFWQERYVFLKEHGYQLRPRFAPNWTPSWIGTNYDPFFCEDSILSMKHIIVDATRISDGARVTIKTVSRASDEIAIGRFLSSKDLLQDPTNHCVPVIDVMGDPHDSSKGMIVMPYLRPFDNPPLRTIGEVVDFIEQTLQGLCFIHAHGVAHRDCAAANIMMDARSLFPQGHHPVRLNYSPDGIHEISSLNRQDHPVRYYFIDFGLSSRFEGGDVPLVVGTKGRDKEPPELSDSEPYNPFPLDIFILGNLYLHEFVQKYHGLDFLNALTVPMLQHDPNHRPSAQACYAIFQGIQASLTESTLRWRLRSRQESAPERVVYDTVAVAREGIYRIKHMIV</sequence>
<comment type="caution">
    <text evidence="2">The sequence shown here is derived from an EMBL/GenBank/DDBJ whole genome shotgun (WGS) entry which is preliminary data.</text>
</comment>